<dbReference type="EMBL" id="CCKQ01014534">
    <property type="protein sequence ID" value="CDW86309.1"/>
    <property type="molecule type" value="Genomic_DNA"/>
</dbReference>
<dbReference type="Proteomes" id="UP000039865">
    <property type="component" value="Unassembled WGS sequence"/>
</dbReference>
<protein>
    <submittedName>
        <fullName evidence="2">Uncharacterized protein</fullName>
    </submittedName>
</protein>
<name>A0A078AVV2_STYLE</name>
<dbReference type="OrthoDB" id="10677832at2759"/>
<feature type="region of interest" description="Disordered" evidence="1">
    <location>
        <begin position="185"/>
        <end position="231"/>
    </location>
</feature>
<evidence type="ECO:0000313" key="3">
    <source>
        <dbReference type="Proteomes" id="UP000039865"/>
    </source>
</evidence>
<organism evidence="2 3">
    <name type="scientific">Stylonychia lemnae</name>
    <name type="common">Ciliate</name>
    <dbReference type="NCBI Taxonomy" id="5949"/>
    <lineage>
        <taxon>Eukaryota</taxon>
        <taxon>Sar</taxon>
        <taxon>Alveolata</taxon>
        <taxon>Ciliophora</taxon>
        <taxon>Intramacronucleata</taxon>
        <taxon>Spirotrichea</taxon>
        <taxon>Stichotrichia</taxon>
        <taxon>Sporadotrichida</taxon>
        <taxon>Oxytrichidae</taxon>
        <taxon>Stylonychinae</taxon>
        <taxon>Stylonychia</taxon>
    </lineage>
</organism>
<evidence type="ECO:0000256" key="1">
    <source>
        <dbReference type="SAM" id="MobiDB-lite"/>
    </source>
</evidence>
<feature type="region of interest" description="Disordered" evidence="1">
    <location>
        <begin position="495"/>
        <end position="552"/>
    </location>
</feature>
<feature type="compositionally biased region" description="Low complexity" evidence="1">
    <location>
        <begin position="504"/>
        <end position="519"/>
    </location>
</feature>
<evidence type="ECO:0000313" key="2">
    <source>
        <dbReference type="EMBL" id="CDW86309.1"/>
    </source>
</evidence>
<sequence length="552" mass="64479">MSSVNHKSFRMGENDHLNRFERSMLQKDRLPEKTYDSGADWSLRYHNKAVALSGSRVTPSHQPYDEVAESHKQKEILKSSSSCQSANQQFVNGAFNQQYYSPSLRSNKLFYQNYEGGYEHKNQTVAFKTNVQSVERSKFSGPELRLCNSAIPTQANNGNIKNYSQVQLGTNNNIQQLYEGGVNQSFENRSSSNISSKQSDSSSVKRGYTQVQGYQQHETRYPLSSRASQISEQENTLYQKITSENQDLDPIYNSFQGNKKHSLQNRQFRGVNQQNQQPYSKQKAQDQAKIEQGLKNVSKAFVNQAPPNRIINLGLDQDAIDEVYENLQKRKNERSNDKYLLQHGEKENNFIEQFTGDQFQILHNQRQKIRETVQKQVVDKTFQVLQGQKQDKGILQDNEERQQIRRIKLDDLKNTLEKQIKLKVVKQEAELVQDLDKQKEIVFQDQVNHQNIQLLQLEKRQMQKQELKSHYDKAINSKNSENYKREMADYLKQQIQDRRHKRQNSNSNSQQRQNTYNNQLNREMSPGKSTRTLSEFESPSKNNFKTSKQRLR</sequence>
<gene>
    <name evidence="2" type="primary">Contig8950.g9572</name>
    <name evidence="2" type="ORF">STYLEM_15403</name>
</gene>
<accession>A0A078AVV2</accession>
<dbReference type="InParanoid" id="A0A078AVV2"/>
<proteinExistence type="predicted"/>
<feature type="compositionally biased region" description="Polar residues" evidence="1">
    <location>
        <begin position="527"/>
        <end position="546"/>
    </location>
</feature>
<dbReference type="AlphaFoldDB" id="A0A078AVV2"/>
<keyword evidence="3" id="KW-1185">Reference proteome</keyword>
<reference evidence="2 3" key="1">
    <citation type="submission" date="2014-06" db="EMBL/GenBank/DDBJ databases">
        <authorList>
            <person name="Swart Estienne"/>
        </authorList>
    </citation>
    <scope>NUCLEOTIDE SEQUENCE [LARGE SCALE GENOMIC DNA]</scope>
    <source>
        <strain evidence="2 3">130c</strain>
    </source>
</reference>
<feature type="compositionally biased region" description="Low complexity" evidence="1">
    <location>
        <begin position="190"/>
        <end position="202"/>
    </location>
</feature>